<reference evidence="3" key="2">
    <citation type="journal article" date="2018" name="Nat. Commun.">
        <title>Extreme sensitivity to ultraviolet light in the fungal pathogen causing white-nose syndrome of bats.</title>
        <authorList>
            <person name="Palmer J.M."/>
            <person name="Drees K.P."/>
            <person name="Foster J.T."/>
            <person name="Lindner D.L."/>
        </authorList>
    </citation>
    <scope>NUCLEOTIDE SEQUENCE [LARGE SCALE GENOMIC DNA]</scope>
    <source>
        <strain evidence="3">UAMH 10579</strain>
    </source>
</reference>
<dbReference type="GeneID" id="28835988"/>
<reference evidence="2 3" key="1">
    <citation type="submission" date="2016-03" db="EMBL/GenBank/DDBJ databases">
        <title>Comparative genomics of Pseudogymnoascus destructans, the fungus causing white-nose syndrome of bats.</title>
        <authorList>
            <person name="Palmer J.M."/>
            <person name="Drees K.P."/>
            <person name="Foster J.T."/>
            <person name="Lindner D.L."/>
        </authorList>
    </citation>
    <scope>NUCLEOTIDE SEQUENCE [LARGE SCALE GENOMIC DNA]</scope>
    <source>
        <strain evidence="2 3">UAMH 10579</strain>
    </source>
</reference>
<feature type="compositionally biased region" description="Acidic residues" evidence="1">
    <location>
        <begin position="26"/>
        <end position="54"/>
    </location>
</feature>
<accession>A0A1B8GTK3</accession>
<name>A0A1B8GTK3_9PEZI</name>
<gene>
    <name evidence="2" type="ORF">VE01_02602</name>
</gene>
<sequence length="614" mass="68780">MGREMIGQVDIPPYISDHDSIHDYNDGYDSDTSNEESESDSETEEEENSTLDDDEYATFKNRMKIKRGRSIGLSFKPNGYLVPNRQLAYLLRARKLVLHGPFNANEINAPLGESNFCPSLQDVFWRSSGLKFRGNGRATVTLKNPHLKKVPPLTSTRKNEGSDGNNISTSLKYLHRLGISFDSNGAIVENLTLKAMLDAGKIVLDKSTHGYTLPNSSKPNEGAQFESNFSKPSMFFFVSRPTNEIAWGLDQQQKTLRRNPKKGLWKSKGAAESQGDGIIPNVGFIPVNDNDLKVLGSTRFIISLSDLAFAMADEKKLLLSRPSHNHQTETPITCLLSMLKKNGNCKYTSTKDVNSAINLDTEGSRFLETKTASSETDSESEPNILDSVPFEEAGNLIQKFKTTISEACPGYQKGARQKYRPKRIPFRSQSTISLPPWNSIKFTYTPVGCIPAKLRRIENVLVKVNKRAIMIINIFNESSNILGGSKKMYLPLVFRCWLRASIVAGISDYLQRSNANSNPDGIIWTLLLPFYIRGETPNRAEMSVIAGQVPQIGDQRPNWDSPTAKLKTILHSGILGAFPLELFFRGNFWQWLIYEGAPHIRQIRPGPEEYELSE</sequence>
<feature type="compositionally biased region" description="Basic and acidic residues" evidence="1">
    <location>
        <begin position="16"/>
        <end position="25"/>
    </location>
</feature>
<dbReference type="AlphaFoldDB" id="A0A1B8GTK3"/>
<organism evidence="2 3">
    <name type="scientific">Pseudogymnoascus verrucosus</name>
    <dbReference type="NCBI Taxonomy" id="342668"/>
    <lineage>
        <taxon>Eukaryota</taxon>
        <taxon>Fungi</taxon>
        <taxon>Dikarya</taxon>
        <taxon>Ascomycota</taxon>
        <taxon>Pezizomycotina</taxon>
        <taxon>Leotiomycetes</taxon>
        <taxon>Thelebolales</taxon>
        <taxon>Thelebolaceae</taxon>
        <taxon>Pseudogymnoascus</taxon>
    </lineage>
</organism>
<proteinExistence type="predicted"/>
<feature type="region of interest" description="Disordered" evidence="1">
    <location>
        <begin position="1"/>
        <end position="54"/>
    </location>
</feature>
<dbReference type="RefSeq" id="XP_018132890.2">
    <property type="nucleotide sequence ID" value="XM_018272110.2"/>
</dbReference>
<dbReference type="Proteomes" id="UP000091956">
    <property type="component" value="Unassembled WGS sequence"/>
</dbReference>
<dbReference type="EMBL" id="KV460213">
    <property type="protein sequence ID" value="OBT99157.2"/>
    <property type="molecule type" value="Genomic_DNA"/>
</dbReference>
<protein>
    <submittedName>
        <fullName evidence="2">Uncharacterized protein</fullName>
    </submittedName>
</protein>
<evidence type="ECO:0000256" key="1">
    <source>
        <dbReference type="SAM" id="MobiDB-lite"/>
    </source>
</evidence>
<evidence type="ECO:0000313" key="3">
    <source>
        <dbReference type="Proteomes" id="UP000091956"/>
    </source>
</evidence>
<evidence type="ECO:0000313" key="2">
    <source>
        <dbReference type="EMBL" id="OBT99157.2"/>
    </source>
</evidence>
<keyword evidence="3" id="KW-1185">Reference proteome</keyword>